<dbReference type="STRING" id="104623.Ser39006_00944"/>
<dbReference type="Pfam" id="PF00392">
    <property type="entry name" value="GntR"/>
    <property type="match status" value="1"/>
</dbReference>
<keyword evidence="7" id="KW-1185">Reference proteome</keyword>
<feature type="domain" description="HTH gntR-type" evidence="4">
    <location>
        <begin position="18"/>
        <end position="86"/>
    </location>
</feature>
<dbReference type="RefSeq" id="WP_021014216.1">
    <property type="nucleotide sequence ID" value="NZ_CP025084.1"/>
</dbReference>
<reference evidence="6" key="4">
    <citation type="submission" date="2017-11" db="EMBL/GenBank/DDBJ databases">
        <title>Complete genome sequence of Serratia sp. ATCC 39006.</title>
        <authorList>
            <person name="Hampton H.G."/>
            <person name="Jackson S.A."/>
            <person name="Jauregui R."/>
            <person name="Poulter G.T.M."/>
            <person name="Salmond G.P.C."/>
            <person name="Fineran P.C."/>
        </authorList>
    </citation>
    <scope>NUCLEOTIDE SEQUENCE</scope>
    <source>
        <strain evidence="6">ATCC 39006</strain>
    </source>
</reference>
<dbReference type="SUPFAM" id="SSF64288">
    <property type="entry name" value="Chorismate lyase-like"/>
    <property type="match status" value="1"/>
</dbReference>
<evidence type="ECO:0000259" key="4">
    <source>
        <dbReference type="PROSITE" id="PS50949"/>
    </source>
</evidence>
<dbReference type="InterPro" id="IPR036388">
    <property type="entry name" value="WH-like_DNA-bd_sf"/>
</dbReference>
<dbReference type="InterPro" id="IPR011663">
    <property type="entry name" value="UTRA"/>
</dbReference>
<dbReference type="InterPro" id="IPR028978">
    <property type="entry name" value="Chorismate_lyase_/UTRA_dom_sf"/>
</dbReference>
<dbReference type="Gene3D" id="1.10.10.10">
    <property type="entry name" value="Winged helix-like DNA-binding domain superfamily/Winged helix DNA-binding domain"/>
    <property type="match status" value="1"/>
</dbReference>
<dbReference type="Proteomes" id="UP000233778">
    <property type="component" value="Chromosome"/>
</dbReference>
<dbReference type="GO" id="GO:0045892">
    <property type="term" value="P:negative regulation of DNA-templated transcription"/>
    <property type="evidence" value="ECO:0007669"/>
    <property type="project" value="TreeGrafter"/>
</dbReference>
<dbReference type="EMBL" id="CP025084">
    <property type="protein sequence ID" value="AUH02690.1"/>
    <property type="molecule type" value="Genomic_DNA"/>
</dbReference>
<evidence type="ECO:0000256" key="3">
    <source>
        <dbReference type="ARBA" id="ARBA00023163"/>
    </source>
</evidence>
<dbReference type="SMART" id="SM00345">
    <property type="entry name" value="HTH_GNTR"/>
    <property type="match status" value="1"/>
</dbReference>
<dbReference type="InterPro" id="IPR036390">
    <property type="entry name" value="WH_DNA-bd_sf"/>
</dbReference>
<dbReference type="Gene3D" id="3.40.1410.10">
    <property type="entry name" value="Chorismate lyase-like"/>
    <property type="match status" value="1"/>
</dbReference>
<dbReference type="PRINTS" id="PR00035">
    <property type="entry name" value="HTHGNTR"/>
</dbReference>
<gene>
    <name evidence="5" type="ORF">CWC46_00180</name>
    <name evidence="6" type="ORF">Ser39006_000180</name>
</gene>
<dbReference type="GO" id="GO:0003677">
    <property type="term" value="F:DNA binding"/>
    <property type="evidence" value="ECO:0007669"/>
    <property type="project" value="UniProtKB-KW"/>
</dbReference>
<evidence type="ECO:0000313" key="5">
    <source>
        <dbReference type="EMBL" id="AUG98375.1"/>
    </source>
</evidence>
<keyword evidence="1" id="KW-0805">Transcription regulation</keyword>
<sequence>MQALLTKVRGILEQPSSAPRYMQLAAALELCIGQYNNLSGQFLPPERQIVQSLGLSRVTVSRSLALLEEKGLIVRQQGVGTRITQQLDYSLNKEDVGFTAQVQQRGGIAGNIWLERTQLPIPSALIAEMKLSAGAMVTKLRRVRLLNDEPISLETVWIPQKWLSHPEEVELSLYQYWADRNIFPQNKRYRLRAVSCMPEIAEHLGVLAGTPLLLSRQHTYNAHGDLLEYCEIYCRSDIYEFQVSE</sequence>
<dbReference type="GO" id="GO:0003700">
    <property type="term" value="F:DNA-binding transcription factor activity"/>
    <property type="evidence" value="ECO:0007669"/>
    <property type="project" value="InterPro"/>
</dbReference>
<evidence type="ECO:0000313" key="8">
    <source>
        <dbReference type="Proteomes" id="UP000233778"/>
    </source>
</evidence>
<dbReference type="AlphaFoldDB" id="A0A2I5TDQ8"/>
<dbReference type="PANTHER" id="PTHR44846:SF1">
    <property type="entry name" value="MANNOSYL-D-GLYCERATE TRANSPORT_METABOLISM SYSTEM REPRESSOR MNGR-RELATED"/>
    <property type="match status" value="1"/>
</dbReference>
<dbReference type="PROSITE" id="PS50949">
    <property type="entry name" value="HTH_GNTR"/>
    <property type="match status" value="1"/>
</dbReference>
<name>A0A2I5TDQ8_SERS3</name>
<proteinExistence type="predicted"/>
<organism evidence="6 7">
    <name type="scientific">Serratia sp. (strain ATCC 39006)</name>
    <name type="common">Prodigiosinella confusarubida</name>
    <dbReference type="NCBI Taxonomy" id="104623"/>
    <lineage>
        <taxon>Bacteria</taxon>
        <taxon>Pseudomonadati</taxon>
        <taxon>Pseudomonadota</taxon>
        <taxon>Gammaproteobacteria</taxon>
        <taxon>Enterobacterales</taxon>
        <taxon>Pectobacteriaceae</taxon>
        <taxon>Prodigiosinella</taxon>
    </lineage>
</organism>
<evidence type="ECO:0000313" key="7">
    <source>
        <dbReference type="Proteomes" id="UP000017700"/>
    </source>
</evidence>
<dbReference type="SMART" id="SM00866">
    <property type="entry name" value="UTRA"/>
    <property type="match status" value="1"/>
</dbReference>
<dbReference type="KEGG" id="sera:Ser39006_000180"/>
<dbReference type="SUPFAM" id="SSF46785">
    <property type="entry name" value="Winged helix' DNA-binding domain"/>
    <property type="match status" value="1"/>
</dbReference>
<evidence type="ECO:0000256" key="1">
    <source>
        <dbReference type="ARBA" id="ARBA00023015"/>
    </source>
</evidence>
<dbReference type="InterPro" id="IPR000524">
    <property type="entry name" value="Tscrpt_reg_HTH_GntR"/>
</dbReference>
<reference evidence="6 7" key="1">
    <citation type="journal article" date="2013" name="Genome Announc.">
        <title>Draft genome sequence of Serratia sp. strain ATCC 39006, a model bacterium for analysis of the biosynthesis and regulation of prodigiosin, a carbapenem, and gas vesicles.</title>
        <authorList>
            <person name="Fineran P.C."/>
            <person name="Iglesias Cans M.C."/>
            <person name="Ramsay J.P."/>
            <person name="Wilf N.M."/>
            <person name="Cossyleon D."/>
            <person name="McNeil M.B."/>
            <person name="Williamson N.R."/>
            <person name="Monson R.E."/>
            <person name="Becher S.A."/>
            <person name="Stanton J.A."/>
            <person name="Brugger K."/>
            <person name="Brown S.D."/>
            <person name="Salmond G.P."/>
        </authorList>
    </citation>
    <scope>NUCLEOTIDE SEQUENCE [LARGE SCALE GENOMIC DNA]</scope>
    <source>
        <strain evidence="6">ATCC 39006</strain>
        <strain evidence="7">ATCC 39006 / SC 11482</strain>
    </source>
</reference>
<evidence type="ECO:0000313" key="6">
    <source>
        <dbReference type="EMBL" id="AUH02690.1"/>
    </source>
</evidence>
<dbReference type="KEGG" id="serq:CWC46_00180"/>
<dbReference type="Pfam" id="PF07702">
    <property type="entry name" value="UTRA"/>
    <property type="match status" value="1"/>
</dbReference>
<evidence type="ECO:0000256" key="2">
    <source>
        <dbReference type="ARBA" id="ARBA00023125"/>
    </source>
</evidence>
<dbReference type="OrthoDB" id="5829312at2"/>
<protein>
    <submittedName>
        <fullName evidence="6">GntR family transcriptional regulator</fullName>
    </submittedName>
</protein>
<keyword evidence="2" id="KW-0238">DNA-binding</keyword>
<dbReference type="EMBL" id="CP025085">
    <property type="protein sequence ID" value="AUG98375.1"/>
    <property type="molecule type" value="Genomic_DNA"/>
</dbReference>
<reference evidence="5 8" key="3">
    <citation type="submission" date="2017-11" db="EMBL/GenBank/DDBJ databases">
        <title>Complete genome sequence of Serratia sp. ATCC 39006 LacA.</title>
        <authorList>
            <person name="Hampton H.G."/>
            <person name="Jackson S.A."/>
            <person name="Jauregui R."/>
            <person name="Poulter G.T.M."/>
            <person name="Salmond G.P.C."/>
            <person name="Fineran P.C."/>
        </authorList>
    </citation>
    <scope>NUCLEOTIDE SEQUENCE [LARGE SCALE GENOMIC DNA]</scope>
    <source>
        <strain evidence="5 8">ATCC 39006</strain>
    </source>
</reference>
<dbReference type="Proteomes" id="UP000017700">
    <property type="component" value="Chromosome"/>
</dbReference>
<keyword evidence="3" id="KW-0804">Transcription</keyword>
<dbReference type="CDD" id="cd07377">
    <property type="entry name" value="WHTH_GntR"/>
    <property type="match status" value="1"/>
</dbReference>
<dbReference type="PANTHER" id="PTHR44846">
    <property type="entry name" value="MANNOSYL-D-GLYCERATE TRANSPORT/METABOLISM SYSTEM REPRESSOR MNGR-RELATED"/>
    <property type="match status" value="1"/>
</dbReference>
<accession>A0A2I5TDQ8</accession>
<dbReference type="InterPro" id="IPR050679">
    <property type="entry name" value="Bact_HTH_transcr_reg"/>
</dbReference>
<reference evidence="6" key="2">
    <citation type="submission" date="2013-09" db="EMBL/GenBank/DDBJ databases">
        <authorList>
            <person name="Wang G."/>
            <person name="Yang Y."/>
            <person name="Su Y."/>
        </authorList>
    </citation>
    <scope>NUCLEOTIDE SEQUENCE</scope>
    <source>
        <strain evidence="6">ATCC 39006</strain>
    </source>
</reference>